<comment type="caution">
    <text evidence="4">The sequence shown here is derived from an EMBL/GenBank/DDBJ whole genome shotgun (WGS) entry which is preliminary data.</text>
</comment>
<evidence type="ECO:0000256" key="1">
    <source>
        <dbReference type="ARBA" id="ARBA00000223"/>
    </source>
</evidence>
<organism evidence="4 5">
    <name type="scientific">Cohnella thailandensis</name>
    <dbReference type="NCBI Taxonomy" id="557557"/>
    <lineage>
        <taxon>Bacteria</taxon>
        <taxon>Bacillati</taxon>
        <taxon>Bacillota</taxon>
        <taxon>Bacilli</taxon>
        <taxon>Bacillales</taxon>
        <taxon>Paenibacillaceae</taxon>
        <taxon>Cohnella</taxon>
    </lineage>
</organism>
<dbReference type="SUPFAM" id="SSF102546">
    <property type="entry name" value="RbsD-like"/>
    <property type="match status" value="1"/>
</dbReference>
<name>A0A841T0G1_9BACL</name>
<evidence type="ECO:0000313" key="5">
    <source>
        <dbReference type="Proteomes" id="UP000535838"/>
    </source>
</evidence>
<dbReference type="NCBIfam" id="NF011949">
    <property type="entry name" value="PRK15420.1"/>
    <property type="match status" value="1"/>
</dbReference>
<dbReference type="InterPro" id="IPR050443">
    <property type="entry name" value="RbsD/FucU_mutarotase"/>
</dbReference>
<protein>
    <submittedName>
        <fullName evidence="4">L-fucose mutarotase</fullName>
        <ecNumber evidence="4">5.1.3.29</ecNumber>
    </submittedName>
</protein>
<dbReference type="PANTHER" id="PTHR31690:SF4">
    <property type="entry name" value="FUCOSE MUTAROTASE"/>
    <property type="match status" value="1"/>
</dbReference>
<dbReference type="EC" id="5.1.3.29" evidence="4"/>
<accession>A0A841T0G1</accession>
<sequence length="143" mass="15671">MLKGIPNLISPELLKILMEMGHGDEIVLADGNFPSASHARRLVRADGHGVPELLKAIVQLMPLDSYVEKPAALMQVMPGDRTETPIWKVYGDILKESGAPAEPFEEIERFAFYERAKQAYAIVATGEGALYANLILKKGVLPT</sequence>
<keyword evidence="5" id="KW-1185">Reference proteome</keyword>
<dbReference type="RefSeq" id="WP_185120785.1">
    <property type="nucleotide sequence ID" value="NZ_JACJVQ010000013.1"/>
</dbReference>
<dbReference type="InterPro" id="IPR023750">
    <property type="entry name" value="RbsD-like_sf"/>
</dbReference>
<proteinExistence type="predicted"/>
<dbReference type="Gene3D" id="3.40.1650.10">
    <property type="entry name" value="RbsD-like domain"/>
    <property type="match status" value="1"/>
</dbReference>
<dbReference type="InterPro" id="IPR007721">
    <property type="entry name" value="RbsD_FucU"/>
</dbReference>
<dbReference type="Pfam" id="PF05025">
    <property type="entry name" value="RbsD_FucU"/>
    <property type="match status" value="1"/>
</dbReference>
<dbReference type="GO" id="GO:0042806">
    <property type="term" value="F:fucose binding"/>
    <property type="evidence" value="ECO:0007669"/>
    <property type="project" value="TreeGrafter"/>
</dbReference>
<comment type="catalytic activity">
    <reaction evidence="1">
        <text>beta-D-ribopyranose = beta-D-ribofuranose</text>
        <dbReference type="Rhea" id="RHEA:25432"/>
        <dbReference type="ChEBI" id="CHEBI:27476"/>
        <dbReference type="ChEBI" id="CHEBI:47002"/>
        <dbReference type="EC" id="5.4.99.62"/>
    </reaction>
</comment>
<dbReference type="Proteomes" id="UP000535838">
    <property type="component" value="Unassembled WGS sequence"/>
</dbReference>
<evidence type="ECO:0000256" key="2">
    <source>
        <dbReference type="ARBA" id="ARBA00023235"/>
    </source>
</evidence>
<dbReference type="GO" id="GO:0062193">
    <property type="term" value="F:D-ribose pyranase activity"/>
    <property type="evidence" value="ECO:0007669"/>
    <property type="project" value="UniProtKB-EC"/>
</dbReference>
<dbReference type="AlphaFoldDB" id="A0A841T0G1"/>
<comment type="catalytic activity">
    <reaction evidence="3">
        <text>alpha-L-fucose = beta-L-fucose</text>
        <dbReference type="Rhea" id="RHEA:25580"/>
        <dbReference type="ChEBI" id="CHEBI:42548"/>
        <dbReference type="ChEBI" id="CHEBI:42589"/>
        <dbReference type="EC" id="5.1.3.29"/>
    </reaction>
</comment>
<dbReference type="PANTHER" id="PTHR31690">
    <property type="entry name" value="FUCOSE MUTAROTASE"/>
    <property type="match status" value="1"/>
</dbReference>
<dbReference type="EMBL" id="JACJVQ010000013">
    <property type="protein sequence ID" value="MBB6635570.1"/>
    <property type="molecule type" value="Genomic_DNA"/>
</dbReference>
<dbReference type="GO" id="GO:0036373">
    <property type="term" value="F:L-fucose mutarotase activity"/>
    <property type="evidence" value="ECO:0007669"/>
    <property type="project" value="UniProtKB-EC"/>
</dbReference>
<keyword evidence="2 4" id="KW-0413">Isomerase</keyword>
<gene>
    <name evidence="4" type="primary">fucU</name>
    <name evidence="4" type="ORF">H7B67_15730</name>
</gene>
<dbReference type="GO" id="GO:0006004">
    <property type="term" value="P:fucose metabolic process"/>
    <property type="evidence" value="ECO:0007669"/>
    <property type="project" value="TreeGrafter"/>
</dbReference>
<reference evidence="4 5" key="1">
    <citation type="submission" date="2020-08" db="EMBL/GenBank/DDBJ databases">
        <title>Cohnella phylogeny.</title>
        <authorList>
            <person name="Dunlap C."/>
        </authorList>
    </citation>
    <scope>NUCLEOTIDE SEQUENCE [LARGE SCALE GENOMIC DNA]</scope>
    <source>
        <strain evidence="4 5">DSM 25241</strain>
    </source>
</reference>
<evidence type="ECO:0000256" key="3">
    <source>
        <dbReference type="ARBA" id="ARBA00036324"/>
    </source>
</evidence>
<evidence type="ECO:0000313" key="4">
    <source>
        <dbReference type="EMBL" id="MBB6635570.1"/>
    </source>
</evidence>